<proteinExistence type="predicted"/>
<keyword evidence="2" id="KW-0732">Signal</keyword>
<dbReference type="Proteomes" id="UP000236173">
    <property type="component" value="Unassembled WGS sequence"/>
</dbReference>
<evidence type="ECO:0008006" key="5">
    <source>
        <dbReference type="Google" id="ProtNLM"/>
    </source>
</evidence>
<evidence type="ECO:0000313" key="3">
    <source>
        <dbReference type="EMBL" id="GBC97591.1"/>
    </source>
</evidence>
<organism evidence="3 4">
    <name type="scientific">Candidatus Fervidibacter japonicus</name>
    <dbReference type="NCBI Taxonomy" id="2035412"/>
    <lineage>
        <taxon>Bacteria</taxon>
        <taxon>Candidatus Fervidibacterota</taxon>
        <taxon>Candidatus Fervidibacter</taxon>
    </lineage>
</organism>
<gene>
    <name evidence="3" type="ORF">HRbin17_00079</name>
</gene>
<evidence type="ECO:0000313" key="4">
    <source>
        <dbReference type="Proteomes" id="UP000236173"/>
    </source>
</evidence>
<evidence type="ECO:0000256" key="1">
    <source>
        <dbReference type="SAM" id="MobiDB-lite"/>
    </source>
</evidence>
<comment type="caution">
    <text evidence="3">The sequence shown here is derived from an EMBL/GenBank/DDBJ whole genome shotgun (WGS) entry which is preliminary data.</text>
</comment>
<feature type="signal peptide" evidence="2">
    <location>
        <begin position="1"/>
        <end position="21"/>
    </location>
</feature>
<feature type="region of interest" description="Disordered" evidence="1">
    <location>
        <begin position="734"/>
        <end position="763"/>
    </location>
</feature>
<accession>A0A2H5X8T6</accession>
<protein>
    <recommendedName>
        <fullName evidence="5">LPS-assembly protein LptD</fullName>
    </recommendedName>
</protein>
<feature type="compositionally biased region" description="Polar residues" evidence="1">
    <location>
        <begin position="734"/>
        <end position="756"/>
    </location>
</feature>
<sequence>MRFWWVVLTLMGLWRFGVAQAPEEPAPVTPDTAAPVPLQPIERGQEAVPFAEAAESGAGSPSERLANAGRRKKRPFSFKFEARGSLSLVYQVGTTVQGGPEGERIFRNDYFGMTKAFNPFGALNWDWQIGNLRLQGDWTPFSYSPTARRLLAEYNAGSTRFTFGNLSMSLQGNQFVSFSRYAQGLQIKHQLGKTGDLTVVTFETPSQVITETFAGKNSPGPYFLRSSPIIEGSEQVRVDERPLRRGVDYQIDYSYGQLMFATPIPPTSTIAVSYETVGSGGVGRFVGARANLRTGNNSLLGITFLTQQVPFSITSNEQRHRREEFQGNGTVGPFLLQTRPIVTGTERVFVNGIQQTRDVHYRIDYQTGLVTFLQPVPVGALVVVEYDQALGAIAQVGALRLLGLDWGVQLAALGRVSLQFGHSAGVGRNGTATEIALSNERRRFAYSLRWRRISPGFTRIDNTDFFRSESGLFADLRYDLLPGLTLTSQWQDSRSRGRLFFGPLGTSTGSDASSESTNRNLGLQLTFDRPKLPRLQLSHQHLSTGFGGTESAKTLTTAYLSHQMGHLTLEGAWEHSRDRSETVPTETNAPLTVNRITTSRRRFSVAYRPGSKLTALLDWTQNASNSSQQQFNTEATQRVFQLSYTPWQSLQLSFTHQRLSGGSSVSALLGGSYLTGVAGGGLSGIGFGGGFSGWNGSFSTTGFGGYGTFGVGTTPFPSSSGTWTPLGSASTAPPGWVSSSASSGWTTTPSWTNRSRQLPLPLPQPLPSTRVGTASAVTSFTAQWTPFRRLSLALDWTTNADKGSTEVGTLRQRALNLNGMWQISDRLSLFAQFGRDRTSDLSQKNESLTLTGLIGLTWGRYDGLNLTLSLQRLRMQTLRLATPLPQLDETTYTALALSAQLPIAGRWMTSLRAAWLQNRSPAGLYGGQFRNLELEAELTYRLTRNIGFSLIWTRTRRSGEQAAQNYSASLLRASLTANF</sequence>
<reference evidence="4" key="1">
    <citation type="submission" date="2017-09" db="EMBL/GenBank/DDBJ databases">
        <title>Metaegenomics of thermophilic ammonia-oxidizing enrichment culture.</title>
        <authorList>
            <person name="Kato S."/>
            <person name="Suzuki K."/>
        </authorList>
    </citation>
    <scope>NUCLEOTIDE SEQUENCE [LARGE SCALE GENOMIC DNA]</scope>
</reference>
<dbReference type="EMBL" id="BEHT01000001">
    <property type="protein sequence ID" value="GBC97591.1"/>
    <property type="molecule type" value="Genomic_DNA"/>
</dbReference>
<feature type="chain" id="PRO_5014189999" description="LPS-assembly protein LptD" evidence="2">
    <location>
        <begin position="22"/>
        <end position="979"/>
    </location>
</feature>
<name>A0A2H5X8T6_9BACT</name>
<dbReference type="AlphaFoldDB" id="A0A2H5X8T6"/>
<evidence type="ECO:0000256" key="2">
    <source>
        <dbReference type="SAM" id="SignalP"/>
    </source>
</evidence>